<dbReference type="InterPro" id="IPR006594">
    <property type="entry name" value="LisH"/>
</dbReference>
<feature type="compositionally biased region" description="Low complexity" evidence="5">
    <location>
        <begin position="230"/>
        <end position="273"/>
    </location>
</feature>
<organism evidence="6 7">
    <name type="scientific">Meloidogyne incognita</name>
    <name type="common">Southern root-knot nematode worm</name>
    <name type="synonym">Oxyuris incognita</name>
    <dbReference type="NCBI Taxonomy" id="6306"/>
    <lineage>
        <taxon>Eukaryota</taxon>
        <taxon>Metazoa</taxon>
        <taxon>Ecdysozoa</taxon>
        <taxon>Nematoda</taxon>
        <taxon>Chromadorea</taxon>
        <taxon>Rhabditida</taxon>
        <taxon>Tylenchina</taxon>
        <taxon>Tylenchomorpha</taxon>
        <taxon>Tylenchoidea</taxon>
        <taxon>Meloidogynidae</taxon>
        <taxon>Meloidogyninae</taxon>
        <taxon>Meloidogyne</taxon>
        <taxon>Meloidogyne incognita group</taxon>
    </lineage>
</organism>
<dbReference type="InterPro" id="IPR045183">
    <property type="entry name" value="Ebi-like"/>
</dbReference>
<name>A0A914LV09_MELIC</name>
<evidence type="ECO:0000256" key="4">
    <source>
        <dbReference type="ARBA" id="ARBA00023242"/>
    </source>
</evidence>
<keyword evidence="4" id="KW-0539">Nucleus</keyword>
<dbReference type="PANTHER" id="PTHR22846">
    <property type="entry name" value="WD40 REPEAT PROTEIN"/>
    <property type="match status" value="1"/>
</dbReference>
<dbReference type="Pfam" id="PF08513">
    <property type="entry name" value="LisH"/>
    <property type="match status" value="1"/>
</dbReference>
<keyword evidence="2" id="KW-0853">WD repeat</keyword>
<protein>
    <submittedName>
        <fullName evidence="7">LisH domain-containing protein</fullName>
    </submittedName>
</protein>
<evidence type="ECO:0000256" key="2">
    <source>
        <dbReference type="ARBA" id="ARBA00022574"/>
    </source>
</evidence>
<reference evidence="7" key="1">
    <citation type="submission" date="2022-11" db="UniProtKB">
        <authorList>
            <consortium name="WormBaseParasite"/>
        </authorList>
    </citation>
    <scope>IDENTIFICATION</scope>
</reference>
<dbReference type="WBParaSite" id="Minc3s00709g16389">
    <property type="protein sequence ID" value="Minc3s00709g16389"/>
    <property type="gene ID" value="Minc3s00709g16389"/>
</dbReference>
<feature type="compositionally biased region" description="Low complexity" evidence="5">
    <location>
        <begin position="110"/>
        <end position="127"/>
    </location>
</feature>
<dbReference type="GO" id="GO:0003714">
    <property type="term" value="F:transcription corepressor activity"/>
    <property type="evidence" value="ECO:0007669"/>
    <property type="project" value="InterPro"/>
</dbReference>
<dbReference type="PROSITE" id="PS50896">
    <property type="entry name" value="LISH"/>
    <property type="match status" value="1"/>
</dbReference>
<sequence length="469" mass="50362">MAFNSDEVNLLVYRYLEESGFRHSAFTFGYESSVLNAGLDSMSIPRGALMSLLQKGVLFAEAEVFSLLNDGEIDARFEKAIGCMTILECAMCDSARTKALSRRLMVATTSASSSTNTQQQQQQQKQQCPLNDQQTSVQQQRRTPSRLTPQTQIATTSTSDQPIITPTTSSTTSINSTFLQNHVLTINPTSKSNEFNSSLSNKQQITANQQICRDRLDFSINSSNGGRNIQHNQQQQQQNNNNNNPSPSPSSHSLQYPPRASSSSSATSSFPSFRGGGGTSSYQQQLQNNNDRLCQVVEQVAACNPTLTGTSSTSVTVSNHLHPGTAATSLMNNHPFYQQHNFKQHTATTLAAAATATSSFLPTTGIQMSNGTINGPSTSVSFPTPLSSSSNLSSTMPHHQQHHLHPHQTTPHNVLGATTLNQQQTAEMTRLMLNGGNNTAVAAAAAYNMATSGGSSISHSLKRSAGGNG</sequence>
<dbReference type="AlphaFoldDB" id="A0A914LV09"/>
<dbReference type="GO" id="GO:0000118">
    <property type="term" value="C:histone deacetylase complex"/>
    <property type="evidence" value="ECO:0007669"/>
    <property type="project" value="TreeGrafter"/>
</dbReference>
<feature type="region of interest" description="Disordered" evidence="5">
    <location>
        <begin position="380"/>
        <end position="413"/>
    </location>
</feature>
<dbReference type="PANTHER" id="PTHR22846:SF42">
    <property type="match status" value="1"/>
</dbReference>
<feature type="region of interest" description="Disordered" evidence="5">
    <location>
        <begin position="218"/>
        <end position="284"/>
    </location>
</feature>
<feature type="compositionally biased region" description="Low complexity" evidence="5">
    <location>
        <begin position="155"/>
        <end position="170"/>
    </location>
</feature>
<feature type="compositionally biased region" description="Polar residues" evidence="5">
    <location>
        <begin position="128"/>
        <end position="154"/>
    </location>
</feature>
<dbReference type="SMART" id="SM00667">
    <property type="entry name" value="LisH"/>
    <property type="match status" value="1"/>
</dbReference>
<feature type="compositionally biased region" description="Polar residues" evidence="5">
    <location>
        <begin position="219"/>
        <end position="229"/>
    </location>
</feature>
<evidence type="ECO:0000313" key="7">
    <source>
        <dbReference type="WBParaSite" id="Minc3s00709g16389"/>
    </source>
</evidence>
<proteinExistence type="predicted"/>
<keyword evidence="3" id="KW-0677">Repeat</keyword>
<dbReference type="GO" id="GO:0006357">
    <property type="term" value="P:regulation of transcription by RNA polymerase II"/>
    <property type="evidence" value="ECO:0007669"/>
    <property type="project" value="TreeGrafter"/>
</dbReference>
<evidence type="ECO:0000256" key="5">
    <source>
        <dbReference type="SAM" id="MobiDB-lite"/>
    </source>
</evidence>
<dbReference type="Gene3D" id="1.20.960.30">
    <property type="match status" value="1"/>
</dbReference>
<evidence type="ECO:0000313" key="6">
    <source>
        <dbReference type="Proteomes" id="UP000887563"/>
    </source>
</evidence>
<dbReference type="Proteomes" id="UP000887563">
    <property type="component" value="Unplaced"/>
</dbReference>
<evidence type="ECO:0000256" key="3">
    <source>
        <dbReference type="ARBA" id="ARBA00022737"/>
    </source>
</evidence>
<comment type="subcellular location">
    <subcellularLocation>
        <location evidence="1">Nucleus</location>
    </subcellularLocation>
</comment>
<feature type="region of interest" description="Disordered" evidence="5">
    <location>
        <begin position="110"/>
        <end position="170"/>
    </location>
</feature>
<evidence type="ECO:0000256" key="1">
    <source>
        <dbReference type="ARBA" id="ARBA00004123"/>
    </source>
</evidence>
<accession>A0A914LV09</accession>
<keyword evidence="6" id="KW-1185">Reference proteome</keyword>
<feature type="compositionally biased region" description="Low complexity" evidence="5">
    <location>
        <begin position="380"/>
        <end position="398"/>
    </location>
</feature>